<organism evidence="1 2">
    <name type="scientific">Paramuricea clavata</name>
    <name type="common">Red gorgonian</name>
    <name type="synonym">Violescent sea-whip</name>
    <dbReference type="NCBI Taxonomy" id="317549"/>
    <lineage>
        <taxon>Eukaryota</taxon>
        <taxon>Metazoa</taxon>
        <taxon>Cnidaria</taxon>
        <taxon>Anthozoa</taxon>
        <taxon>Octocorallia</taxon>
        <taxon>Malacalcyonacea</taxon>
        <taxon>Plexauridae</taxon>
        <taxon>Paramuricea</taxon>
    </lineage>
</organism>
<reference evidence="1" key="1">
    <citation type="submission" date="2020-04" db="EMBL/GenBank/DDBJ databases">
        <authorList>
            <person name="Alioto T."/>
            <person name="Alioto T."/>
            <person name="Gomez Garrido J."/>
        </authorList>
    </citation>
    <scope>NUCLEOTIDE SEQUENCE</scope>
    <source>
        <strain evidence="1">A484AB</strain>
    </source>
</reference>
<comment type="caution">
    <text evidence="1">The sequence shown here is derived from an EMBL/GenBank/DDBJ whole genome shotgun (WGS) entry which is preliminary data.</text>
</comment>
<name>A0A6S7KK71_PARCT</name>
<dbReference type="Proteomes" id="UP001152795">
    <property type="component" value="Unassembled WGS sequence"/>
</dbReference>
<sequence>MGHSEGRPTCIIHFDRKFEPQKRLSNETLKTICLRREEWLALPDECHDNQKNIANQSFEFIPDLVKDIQELQEPAILSHVLLSKFFTYVTKLQPAKNYIEKRISAGLTQNIKPENEDTEDSGPKR</sequence>
<accession>A0A6S7KK71</accession>
<evidence type="ECO:0000313" key="1">
    <source>
        <dbReference type="EMBL" id="CAB4027682.1"/>
    </source>
</evidence>
<gene>
    <name evidence="1" type="ORF">PACLA_8A037502</name>
</gene>
<proteinExistence type="predicted"/>
<protein>
    <submittedName>
        <fullName evidence="1">Uncharacterized protein</fullName>
    </submittedName>
</protein>
<dbReference type="EMBL" id="CACRXK020014955">
    <property type="protein sequence ID" value="CAB4027682.1"/>
    <property type="molecule type" value="Genomic_DNA"/>
</dbReference>
<keyword evidence="2" id="KW-1185">Reference proteome</keyword>
<evidence type="ECO:0000313" key="2">
    <source>
        <dbReference type="Proteomes" id="UP001152795"/>
    </source>
</evidence>
<dbReference type="AlphaFoldDB" id="A0A6S7KK71"/>